<dbReference type="Proteomes" id="UP000289152">
    <property type="component" value="Unassembled WGS sequence"/>
</dbReference>
<dbReference type="InterPro" id="IPR048661">
    <property type="entry name" value="CPL1-like"/>
</dbReference>
<evidence type="ECO:0000256" key="1">
    <source>
        <dbReference type="SAM" id="SignalP"/>
    </source>
</evidence>
<keyword evidence="1" id="KW-0732">Signal</keyword>
<dbReference type="OrthoDB" id="2562629at2759"/>
<feature type="domain" description="Protein CPL1-like" evidence="2">
    <location>
        <begin position="181"/>
        <end position="231"/>
    </location>
</feature>
<proteinExistence type="predicted"/>
<keyword evidence="4" id="KW-1185">Reference proteome</keyword>
<feature type="signal peptide" evidence="1">
    <location>
        <begin position="1"/>
        <end position="22"/>
    </location>
</feature>
<dbReference type="InterPro" id="IPR038955">
    <property type="entry name" value="PriA/CPL1_fungi"/>
</dbReference>
<accession>A0A4V1M2Z7</accession>
<feature type="chain" id="PRO_5020200491" description="Protein CPL1-like domain-containing protein" evidence="1">
    <location>
        <begin position="23"/>
        <end position="264"/>
    </location>
</feature>
<name>A0A4V1M2Z7_TREME</name>
<dbReference type="PANTHER" id="PTHR35192">
    <property type="entry name" value="PROTEIN, PUTATIVE-RELATED"/>
    <property type="match status" value="1"/>
</dbReference>
<dbReference type="Pfam" id="PF21671">
    <property type="entry name" value="CPL1-like"/>
    <property type="match status" value="1"/>
</dbReference>
<comment type="caution">
    <text evidence="3">The sequence shown here is derived from an EMBL/GenBank/DDBJ whole genome shotgun (WGS) entry which is preliminary data.</text>
</comment>
<dbReference type="InParanoid" id="A0A4V1M2Z7"/>
<gene>
    <name evidence="3" type="ORF">M231_07627</name>
</gene>
<dbReference type="AlphaFoldDB" id="A0A4V1M2Z7"/>
<protein>
    <recommendedName>
        <fullName evidence="2">Protein CPL1-like domain-containing protein</fullName>
    </recommendedName>
</protein>
<dbReference type="PANTHER" id="PTHR35192:SF2">
    <property type="entry name" value="APPLE DOMAIN-CONTAINING PROTEIN"/>
    <property type="match status" value="1"/>
</dbReference>
<sequence length="264" mass="28050">MRSFSPIVLGVLTLISLPLVIANAVPRAATTQLAAQHGCNAGTGPGTSTGCECPAGLYSTQGVCKCHDGAAVKVVIQYLHGGYKESVTCDCPGKHQTYLISANSGATCVCDAGYTATFNKKGKLQCTVNGQPPPSKRASIEHKRSFDEAIDVRESGVESRELEDLMGCEINEKACKMDRHWACKDMWFDLNACGGCKGEALDCAALPGVNEVRCSKGHCIVDSCHHGYTLETPLSANSTSVSALCIPKRKEGNWLFLQGGSEEM</sequence>
<organism evidence="3 4">
    <name type="scientific">Tremella mesenterica</name>
    <name type="common">Jelly fungus</name>
    <dbReference type="NCBI Taxonomy" id="5217"/>
    <lineage>
        <taxon>Eukaryota</taxon>
        <taxon>Fungi</taxon>
        <taxon>Dikarya</taxon>
        <taxon>Basidiomycota</taxon>
        <taxon>Agaricomycotina</taxon>
        <taxon>Tremellomycetes</taxon>
        <taxon>Tremellales</taxon>
        <taxon>Tremellaceae</taxon>
        <taxon>Tremella</taxon>
    </lineage>
</organism>
<reference evidence="3 4" key="1">
    <citation type="submission" date="2016-06" db="EMBL/GenBank/DDBJ databases">
        <title>Evolution of pathogenesis and genome organization in the Tremellales.</title>
        <authorList>
            <person name="Cuomo C."/>
            <person name="Litvintseva A."/>
            <person name="Heitman J."/>
            <person name="Chen Y."/>
            <person name="Sun S."/>
            <person name="Springer D."/>
            <person name="Dromer F."/>
            <person name="Young S."/>
            <person name="Zeng Q."/>
            <person name="Chapman S."/>
            <person name="Gujja S."/>
            <person name="Saif S."/>
            <person name="Birren B."/>
        </authorList>
    </citation>
    <scope>NUCLEOTIDE SEQUENCE [LARGE SCALE GENOMIC DNA]</scope>
    <source>
        <strain evidence="3 4">ATCC 28783</strain>
    </source>
</reference>
<evidence type="ECO:0000259" key="2">
    <source>
        <dbReference type="Pfam" id="PF21671"/>
    </source>
</evidence>
<dbReference type="EMBL" id="SDIL01000158">
    <property type="protein sequence ID" value="RXK35110.1"/>
    <property type="molecule type" value="Genomic_DNA"/>
</dbReference>
<evidence type="ECO:0000313" key="4">
    <source>
        <dbReference type="Proteomes" id="UP000289152"/>
    </source>
</evidence>
<evidence type="ECO:0000313" key="3">
    <source>
        <dbReference type="EMBL" id="RXK35110.1"/>
    </source>
</evidence>